<dbReference type="Pfam" id="PF20431">
    <property type="entry name" value="E_motif"/>
    <property type="match status" value="1"/>
</dbReference>
<dbReference type="InterPro" id="IPR002885">
    <property type="entry name" value="PPR_rpt"/>
</dbReference>
<dbReference type="OMA" id="DTHPRSE"/>
<dbReference type="PANTHER" id="PTHR47926:SF502">
    <property type="entry name" value="SELENIUM BINDING PROTEIN"/>
    <property type="match status" value="1"/>
</dbReference>
<evidence type="ECO:0000256" key="2">
    <source>
        <dbReference type="ARBA" id="ARBA00022737"/>
    </source>
</evidence>
<keyword evidence="2" id="KW-0677">Repeat</keyword>
<comment type="subcellular location">
    <subcellularLocation>
        <location evidence="1">Mitochondrion</location>
    </subcellularLocation>
</comment>
<name>A0A835A4B1_TETSI</name>
<keyword evidence="4" id="KW-0496">Mitochondrion</keyword>
<dbReference type="Gene3D" id="1.25.40.10">
    <property type="entry name" value="Tetratricopeptide repeat domain"/>
    <property type="match status" value="3"/>
</dbReference>
<dbReference type="InterPro" id="IPR046848">
    <property type="entry name" value="E_motif"/>
</dbReference>
<dbReference type="Pfam" id="PF13041">
    <property type="entry name" value="PPR_2"/>
    <property type="match status" value="3"/>
</dbReference>
<dbReference type="SUPFAM" id="SSF48452">
    <property type="entry name" value="TPR-like"/>
    <property type="match status" value="1"/>
</dbReference>
<dbReference type="FunFam" id="1.25.40.10:FF:000711">
    <property type="entry name" value="Tetratricopeptide repeat (TPR)-like superfamily protein"/>
    <property type="match status" value="1"/>
</dbReference>
<accession>A0A835A4B1</accession>
<organism evidence="7 8">
    <name type="scientific">Tetracentron sinense</name>
    <name type="common">Spur-leaf</name>
    <dbReference type="NCBI Taxonomy" id="13715"/>
    <lineage>
        <taxon>Eukaryota</taxon>
        <taxon>Viridiplantae</taxon>
        <taxon>Streptophyta</taxon>
        <taxon>Embryophyta</taxon>
        <taxon>Tracheophyta</taxon>
        <taxon>Spermatophyta</taxon>
        <taxon>Magnoliopsida</taxon>
        <taxon>Trochodendrales</taxon>
        <taxon>Trochodendraceae</taxon>
        <taxon>Tetracentron</taxon>
    </lineage>
</organism>
<dbReference type="AlphaFoldDB" id="A0A835A4B1"/>
<protein>
    <recommendedName>
        <fullName evidence="6">DYW domain-containing protein</fullName>
    </recommendedName>
</protein>
<dbReference type="InterPro" id="IPR046960">
    <property type="entry name" value="PPR_At4g14850-like_plant"/>
</dbReference>
<evidence type="ECO:0000313" key="8">
    <source>
        <dbReference type="Proteomes" id="UP000655225"/>
    </source>
</evidence>
<dbReference type="InterPro" id="IPR011990">
    <property type="entry name" value="TPR-like_helical_dom_sf"/>
</dbReference>
<dbReference type="FunFam" id="1.25.40.10:FF:000501">
    <property type="entry name" value="Putative pentatricopeptide repeat-containing protein mitochondrial"/>
    <property type="match status" value="1"/>
</dbReference>
<reference evidence="7 8" key="1">
    <citation type="submission" date="2020-04" db="EMBL/GenBank/DDBJ databases">
        <title>Plant Genome Project.</title>
        <authorList>
            <person name="Zhang R.-G."/>
        </authorList>
    </citation>
    <scope>NUCLEOTIDE SEQUENCE [LARGE SCALE GENOMIC DNA]</scope>
    <source>
        <strain evidence="7">YNK0</strain>
        <tissue evidence="7">Leaf</tissue>
    </source>
</reference>
<keyword evidence="8" id="KW-1185">Reference proteome</keyword>
<feature type="repeat" description="PPR" evidence="5">
    <location>
        <begin position="390"/>
        <end position="424"/>
    </location>
</feature>
<dbReference type="PANTHER" id="PTHR47926">
    <property type="entry name" value="PENTATRICOPEPTIDE REPEAT-CONTAINING PROTEIN"/>
    <property type="match status" value="1"/>
</dbReference>
<dbReference type="Pfam" id="PF01535">
    <property type="entry name" value="PPR"/>
    <property type="match status" value="3"/>
</dbReference>
<feature type="repeat" description="PPR" evidence="5">
    <location>
        <begin position="355"/>
        <end position="389"/>
    </location>
</feature>
<feature type="repeat" description="PPR" evidence="5">
    <location>
        <begin position="153"/>
        <end position="187"/>
    </location>
</feature>
<dbReference type="InterPro" id="IPR032867">
    <property type="entry name" value="DYW_dom"/>
</dbReference>
<dbReference type="FunFam" id="1.25.40.10:FF:000517">
    <property type="entry name" value="Pentatricopeptide repeat-containing protein At1g50270"/>
    <property type="match status" value="1"/>
</dbReference>
<feature type="domain" description="DYW" evidence="6">
    <location>
        <begin position="569"/>
        <end position="646"/>
    </location>
</feature>
<proteinExistence type="predicted"/>
<feature type="repeat" description="PPR" evidence="5">
    <location>
        <begin position="122"/>
        <end position="152"/>
    </location>
</feature>
<dbReference type="Pfam" id="PF14432">
    <property type="entry name" value="DYW_deaminase"/>
    <property type="match status" value="1"/>
</dbReference>
<evidence type="ECO:0000259" key="6">
    <source>
        <dbReference type="Pfam" id="PF14432"/>
    </source>
</evidence>
<dbReference type="GO" id="GO:0003723">
    <property type="term" value="F:RNA binding"/>
    <property type="evidence" value="ECO:0007669"/>
    <property type="project" value="InterPro"/>
</dbReference>
<dbReference type="GO" id="GO:0005739">
    <property type="term" value="C:mitochondrion"/>
    <property type="evidence" value="ECO:0007669"/>
    <property type="project" value="UniProtKB-SubCell"/>
</dbReference>
<dbReference type="GO" id="GO:0009451">
    <property type="term" value="P:RNA modification"/>
    <property type="evidence" value="ECO:0007669"/>
    <property type="project" value="InterPro"/>
</dbReference>
<gene>
    <name evidence="7" type="ORF">HHK36_002308</name>
</gene>
<dbReference type="EMBL" id="JABCRI010000001">
    <property type="protein sequence ID" value="KAF8414306.1"/>
    <property type="molecule type" value="Genomic_DNA"/>
</dbReference>
<dbReference type="OrthoDB" id="185373at2759"/>
<evidence type="ECO:0000256" key="5">
    <source>
        <dbReference type="PROSITE-ProRule" id="PRU00708"/>
    </source>
</evidence>
<dbReference type="PROSITE" id="PS51375">
    <property type="entry name" value="PPR"/>
    <property type="match status" value="5"/>
</dbReference>
<evidence type="ECO:0000256" key="4">
    <source>
        <dbReference type="ARBA" id="ARBA00023128"/>
    </source>
</evidence>
<evidence type="ECO:0000256" key="3">
    <source>
        <dbReference type="ARBA" id="ARBA00022946"/>
    </source>
</evidence>
<sequence>MKKLRFSNPISSNTVILTTRPPVIQRLLSLQFTTSATQSSLGDSEISEEGEDASCIVQEKDYLRKSKDSGTGLYVLDLVDRGSLEPDPALYNKLLKKCTQLGKLKEGKIVHSHFLNSKFRADLFIQNTILNMYSKCGSLEDAQNTFDEMPMKDMVTWTALITGYSQNDRAEDALALFPQMLELGLKPNQFTFASLLKASGAAPSDNPGRQVHAFCIKYGCDSNVFVGSSLLDMYARCGRMEEAQSVFYGILSKNEVSWNALIAGHARKGEGEDALRMFWKMQRENFSPTHFTYSSVFSACASIGALEQGKWVHAHMIKSGGKLIAFMGNTLLDMYAKSGSIEDARKVFDRLENRDVVSWNSMLTGCAQHGLGNETVRRFEEMLRIGVEPNEITFLCVLTACSHRGLLSEGQYYFDLMRKYKVEPKVEHYVTIVDLLGRAGLLDQADRFIKEMPIEPTAAIWGALLGACRMHGKMELGAFAAERVFELDPHDSGPHVLLSNIYASAGRWSDAAQVRKMMKEGGVKKEPACSWVEIMNAVHTFVANDDAHPQREEIRRMWEKISEKIKEVGYVPDTSHVLLFVDQREREEKLQYHSEKLALAFAVLNTPPGSTIQIKKNIRMCGDCHSAIKFVSKVMERRIIDALRSSLEASIFLAIEMSCKTMFEQVDASFQKGMVEHTTEAQQQFVSTHSPLALSLRVEAPLDPTKELSRLASEYKFEETFTGALKRSDVSSVS</sequence>
<feature type="repeat" description="PPR" evidence="5">
    <location>
        <begin position="254"/>
        <end position="288"/>
    </location>
</feature>
<dbReference type="NCBIfam" id="TIGR00756">
    <property type="entry name" value="PPR"/>
    <property type="match status" value="4"/>
</dbReference>
<comment type="caution">
    <text evidence="7">The sequence shown here is derived from an EMBL/GenBank/DDBJ whole genome shotgun (WGS) entry which is preliminary data.</text>
</comment>
<evidence type="ECO:0000313" key="7">
    <source>
        <dbReference type="EMBL" id="KAF8414306.1"/>
    </source>
</evidence>
<evidence type="ECO:0000256" key="1">
    <source>
        <dbReference type="ARBA" id="ARBA00004173"/>
    </source>
</evidence>
<dbReference type="Proteomes" id="UP000655225">
    <property type="component" value="Unassembled WGS sequence"/>
</dbReference>
<keyword evidence="3" id="KW-0809">Transit peptide</keyword>
<dbReference type="GO" id="GO:0008270">
    <property type="term" value="F:zinc ion binding"/>
    <property type="evidence" value="ECO:0007669"/>
    <property type="project" value="InterPro"/>
</dbReference>